<dbReference type="GO" id="GO:0005777">
    <property type="term" value="C:peroxisome"/>
    <property type="evidence" value="ECO:0007669"/>
    <property type="project" value="UniProtKB-SubCell"/>
</dbReference>
<gene>
    <name evidence="7" type="ORF">BINO364_LOCUS786</name>
</gene>
<accession>A0A8J9U4A3</accession>
<evidence type="ECO:0000259" key="5">
    <source>
        <dbReference type="Pfam" id="PF00501"/>
    </source>
</evidence>
<keyword evidence="4" id="KW-0576">Peroxisome</keyword>
<feature type="domain" description="AMP-binding enzyme C-terminal" evidence="6">
    <location>
        <begin position="482"/>
        <end position="558"/>
    </location>
</feature>
<dbReference type="InterPro" id="IPR025110">
    <property type="entry name" value="AMP-bd_C"/>
</dbReference>
<evidence type="ECO:0000313" key="7">
    <source>
        <dbReference type="EMBL" id="CAH0713643.1"/>
    </source>
</evidence>
<name>A0A8J9U4A3_9NEOP</name>
<dbReference type="Gene3D" id="3.40.50.12780">
    <property type="entry name" value="N-terminal domain of ligase-like"/>
    <property type="match status" value="1"/>
</dbReference>
<feature type="non-terminal residue" evidence="7">
    <location>
        <position position="575"/>
    </location>
</feature>
<dbReference type="Proteomes" id="UP000838878">
    <property type="component" value="Chromosome 1"/>
</dbReference>
<keyword evidence="3" id="KW-0436">Ligase</keyword>
<reference evidence="7" key="1">
    <citation type="submission" date="2021-12" db="EMBL/GenBank/DDBJ databases">
        <authorList>
            <person name="Martin H S."/>
        </authorList>
    </citation>
    <scope>NUCLEOTIDE SEQUENCE</scope>
</reference>
<dbReference type="InterPro" id="IPR000873">
    <property type="entry name" value="AMP-dep_synth/lig_dom"/>
</dbReference>
<evidence type="ECO:0000256" key="3">
    <source>
        <dbReference type="ARBA" id="ARBA00022598"/>
    </source>
</evidence>
<keyword evidence="8" id="KW-1185">Reference proteome</keyword>
<protein>
    <submittedName>
        <fullName evidence="7">Uncharacterized protein</fullName>
    </submittedName>
</protein>
<dbReference type="EMBL" id="OV170221">
    <property type="protein sequence ID" value="CAH0713643.1"/>
    <property type="molecule type" value="Genomic_DNA"/>
</dbReference>
<dbReference type="GO" id="GO:0016405">
    <property type="term" value="F:CoA-ligase activity"/>
    <property type="evidence" value="ECO:0007669"/>
    <property type="project" value="TreeGrafter"/>
</dbReference>
<evidence type="ECO:0000256" key="2">
    <source>
        <dbReference type="ARBA" id="ARBA00006432"/>
    </source>
</evidence>
<dbReference type="InterPro" id="IPR020845">
    <property type="entry name" value="AMP-binding_CS"/>
</dbReference>
<dbReference type="Pfam" id="PF00501">
    <property type="entry name" value="AMP-binding"/>
    <property type="match status" value="1"/>
</dbReference>
<dbReference type="InterPro" id="IPR045851">
    <property type="entry name" value="AMP-bd_C_sf"/>
</dbReference>
<dbReference type="OrthoDB" id="10253869at2759"/>
<sequence length="575" mass="64899">MNELFARLFILIIINYKYTKEIFTMALRNRGSDAVHWYMQEISSRVVAESGIASDRHHLGKLILQGFKDDPNFIATIDGATDEKETFGSSLKRSIQCATAFRKIGLKHGDVIVIMAPNHIHITIPMYAALYVGVGVSGIDMTLGVNELRDTFKFNEPKIIFCQKEKEQDVELALQALQHNAQIVTFDKGGKNMCFSDFLDKYGSDASIENFQASDFDPNETIALLVATSGTTGLPKSAAVSHKNFAVCVPYMWTMYDKFPTPTRLPIVFSPIQWYSALFKFVFSPILRHTRLQSSAPMTQEHAYDIINKYRPTYAMSGPNMLTTFFKIGEREKCDFTCFEVLLAGGSAVHPSLFDDVKAASPNTQLKVIYGMSELSGIAFDFDATQPTSLGRMLWNFNHKLVDPETLKEVTEPNKPGELWVKGPGVFKGYYNNPEVTSQMLMEGGWLRTGDIMRRDENWNFYFVDRMKLLLKYRNHHISPLEIESVIAKHPGVFEVTVTGIPHREHGDLPIAFVVLHEGYNTSEQEIKDLVKNELTDSKQLRGGVVFLKSMPLTSTSKVDRQKLAAIARKKEVII</sequence>
<dbReference type="Pfam" id="PF13193">
    <property type="entry name" value="AMP-binding_C"/>
    <property type="match status" value="1"/>
</dbReference>
<feature type="domain" description="AMP-dependent synthetase/ligase" evidence="5">
    <location>
        <begin position="70"/>
        <end position="431"/>
    </location>
</feature>
<evidence type="ECO:0000259" key="6">
    <source>
        <dbReference type="Pfam" id="PF13193"/>
    </source>
</evidence>
<organism evidence="7 8">
    <name type="scientific">Brenthis ino</name>
    <name type="common">lesser marbled fritillary</name>
    <dbReference type="NCBI Taxonomy" id="405034"/>
    <lineage>
        <taxon>Eukaryota</taxon>
        <taxon>Metazoa</taxon>
        <taxon>Ecdysozoa</taxon>
        <taxon>Arthropoda</taxon>
        <taxon>Hexapoda</taxon>
        <taxon>Insecta</taxon>
        <taxon>Pterygota</taxon>
        <taxon>Neoptera</taxon>
        <taxon>Endopterygota</taxon>
        <taxon>Lepidoptera</taxon>
        <taxon>Glossata</taxon>
        <taxon>Ditrysia</taxon>
        <taxon>Papilionoidea</taxon>
        <taxon>Nymphalidae</taxon>
        <taxon>Heliconiinae</taxon>
        <taxon>Argynnini</taxon>
        <taxon>Brenthis</taxon>
    </lineage>
</organism>
<dbReference type="InterPro" id="IPR042099">
    <property type="entry name" value="ANL_N_sf"/>
</dbReference>
<dbReference type="PROSITE" id="PS00455">
    <property type="entry name" value="AMP_BINDING"/>
    <property type="match status" value="1"/>
</dbReference>
<evidence type="ECO:0000256" key="1">
    <source>
        <dbReference type="ARBA" id="ARBA00004275"/>
    </source>
</evidence>
<dbReference type="AlphaFoldDB" id="A0A8J9U4A3"/>
<dbReference type="SUPFAM" id="SSF56801">
    <property type="entry name" value="Acetyl-CoA synthetase-like"/>
    <property type="match status" value="1"/>
</dbReference>
<dbReference type="PANTHER" id="PTHR24096">
    <property type="entry name" value="LONG-CHAIN-FATTY-ACID--COA LIGASE"/>
    <property type="match status" value="1"/>
</dbReference>
<evidence type="ECO:0000256" key="4">
    <source>
        <dbReference type="ARBA" id="ARBA00023140"/>
    </source>
</evidence>
<dbReference type="PANTHER" id="PTHR24096:SF149">
    <property type="entry name" value="AMP-BINDING DOMAIN-CONTAINING PROTEIN-RELATED"/>
    <property type="match status" value="1"/>
</dbReference>
<evidence type="ECO:0000313" key="8">
    <source>
        <dbReference type="Proteomes" id="UP000838878"/>
    </source>
</evidence>
<dbReference type="Gene3D" id="3.30.300.30">
    <property type="match status" value="1"/>
</dbReference>
<comment type="subcellular location">
    <subcellularLocation>
        <location evidence="1">Peroxisome</location>
    </subcellularLocation>
</comment>
<comment type="similarity">
    <text evidence="2">Belongs to the ATP-dependent AMP-binding enzyme family.</text>
</comment>
<proteinExistence type="inferred from homology"/>